<evidence type="ECO:0008006" key="3">
    <source>
        <dbReference type="Google" id="ProtNLM"/>
    </source>
</evidence>
<name>A0A1C0YJM9_9BACL</name>
<evidence type="ECO:0000313" key="1">
    <source>
        <dbReference type="EMBL" id="OCS87279.1"/>
    </source>
</evidence>
<dbReference type="Proteomes" id="UP000093482">
    <property type="component" value="Unassembled WGS sequence"/>
</dbReference>
<reference evidence="1 2" key="1">
    <citation type="submission" date="2016-07" db="EMBL/GenBank/DDBJ databases">
        <title>Caryophanon latum genome sequencing.</title>
        <authorList>
            <person name="Verma A."/>
            <person name="Pal Y."/>
            <person name="Krishnamurthi S."/>
        </authorList>
    </citation>
    <scope>NUCLEOTIDE SEQUENCE [LARGE SCALE GENOMIC DNA]</scope>
    <source>
        <strain evidence="1 2">DSM 14151</strain>
    </source>
</reference>
<dbReference type="AlphaFoldDB" id="A0A1C0YJM9"/>
<gene>
    <name evidence="1" type="ORF">A6K76_02610</name>
</gene>
<proteinExistence type="predicted"/>
<sequence length="409" mass="49143">MKFYFEYKPVLLKEYVKKHFAKRDLLPYPDYELASFISMLERLRGQTDIKVGEPIDSFTKWIESLEKKYKRLIPFVYTQLVNDAQRKVAIVEMSKIVSSEKVVFAHLLHECYSTNKFMPFWEILSRAYIVRGEQYNQTWDAQTKQAWHEYVRITNDHVSFVGDKVLERARNIEAVLDLYFVREEHAFYEAIVLYVFDRGTVELFQREKQRFVQMLQAADNVTAQRLATGFIAANALEALEDVSYAILDKLRTYKERPMYWANTEPHIKEAFHRWYLRKNIHEFFNDVSNKDHKRFLYWERFIPNMHDAFVLYDRKTIVFYFSDVVIVEILGTGAAYVYDRHTFNASFAHDVEQYREQLLQHDAWIKHLKREHIMNKALVYKDGWLTHTGNWQAKFDTYLKQQLGWDIHV</sequence>
<evidence type="ECO:0000313" key="2">
    <source>
        <dbReference type="Proteomes" id="UP000093482"/>
    </source>
</evidence>
<accession>A0A1C0YJM9</accession>
<comment type="caution">
    <text evidence="1">The sequence shown here is derived from an EMBL/GenBank/DDBJ whole genome shotgun (WGS) entry which is preliminary data.</text>
</comment>
<dbReference type="OrthoDB" id="2447593at2"/>
<protein>
    <recommendedName>
        <fullName evidence="3">Zorya protein ZorC EH domain-containing protein</fullName>
    </recommendedName>
</protein>
<organism evidence="1 2">
    <name type="scientific">Caryophanon latum</name>
    <dbReference type="NCBI Taxonomy" id="33977"/>
    <lineage>
        <taxon>Bacteria</taxon>
        <taxon>Bacillati</taxon>
        <taxon>Bacillota</taxon>
        <taxon>Bacilli</taxon>
        <taxon>Bacillales</taxon>
        <taxon>Caryophanaceae</taxon>
        <taxon>Caryophanon</taxon>
    </lineage>
</organism>
<dbReference type="RefSeq" id="WP_066465800.1">
    <property type="nucleotide sequence ID" value="NZ_MATO01000056.1"/>
</dbReference>
<dbReference type="EMBL" id="MATO01000056">
    <property type="protein sequence ID" value="OCS87279.1"/>
    <property type="molecule type" value="Genomic_DNA"/>
</dbReference>
<keyword evidence="2" id="KW-1185">Reference proteome</keyword>